<dbReference type="KEGG" id="but:X994_5106"/>
<reference evidence="1 2" key="1">
    <citation type="submission" date="2014-08" db="EMBL/GenBank/DDBJ databases">
        <authorList>
            <person name="Bunnell A."/>
            <person name="Chain P.S."/>
            <person name="Chertkov O."/>
            <person name="Currie B.J."/>
            <person name="Daligault H.E."/>
            <person name="Davenport K.W."/>
            <person name="Davis C."/>
            <person name="Gleasner C.D."/>
            <person name="Johnson S.L."/>
            <person name="Kaestli M."/>
            <person name="Koren S."/>
            <person name="Kunde Y.A."/>
            <person name="Mayo M."/>
            <person name="McMurry K.K."/>
            <person name="Price E.P."/>
            <person name="Reitenga K.G."/>
            <person name="Robison R."/>
            <person name="Rosovitz M.J."/>
            <person name="Sarovich D.S."/>
            <person name="Teshima H."/>
        </authorList>
    </citation>
    <scope>NUCLEOTIDE SEQUENCE [LARGE SCALE GENOMIC DNA]</scope>
    <source>
        <strain evidence="1 2">MSHR44</strain>
    </source>
</reference>
<evidence type="ECO:0000313" key="2">
    <source>
        <dbReference type="Proteomes" id="UP000030475"/>
    </source>
</evidence>
<dbReference type="Proteomes" id="UP000030475">
    <property type="component" value="Unassembled WGS sequence"/>
</dbReference>
<name>A0A095K7Y0_BURPE</name>
<dbReference type="EMBL" id="JQIM01000008">
    <property type="protein sequence ID" value="KGX16697.1"/>
    <property type="molecule type" value="Genomic_DNA"/>
</dbReference>
<comment type="caution">
    <text evidence="1">The sequence shown here is derived from an EMBL/GenBank/DDBJ whole genome shotgun (WGS) entry which is preliminary data.</text>
</comment>
<dbReference type="OMA" id="DACINLQ"/>
<organism evidence="1 2">
    <name type="scientific">Burkholderia pseudomallei</name>
    <name type="common">Pseudomonas pseudomallei</name>
    <dbReference type="NCBI Taxonomy" id="28450"/>
    <lineage>
        <taxon>Bacteria</taxon>
        <taxon>Pseudomonadati</taxon>
        <taxon>Pseudomonadota</taxon>
        <taxon>Betaproteobacteria</taxon>
        <taxon>Burkholderiales</taxon>
        <taxon>Burkholderiaceae</taxon>
        <taxon>Burkholderia</taxon>
        <taxon>pseudomallei group</taxon>
    </lineage>
</organism>
<accession>A0A095K7Y0</accession>
<proteinExistence type="predicted"/>
<gene>
    <name evidence="1" type="ORF">Y036_5552</name>
</gene>
<dbReference type="RefSeq" id="WP_004524947.1">
    <property type="nucleotide sequence ID" value="NZ_AP028072.1"/>
</dbReference>
<dbReference type="GeneID" id="93064218"/>
<dbReference type="AlphaFoldDB" id="A0A095K7Y0"/>
<protein>
    <submittedName>
        <fullName evidence="1">Uncharacterized protein</fullName>
    </submittedName>
</protein>
<evidence type="ECO:0000313" key="1">
    <source>
        <dbReference type="EMBL" id="KGX16697.1"/>
    </source>
</evidence>
<sequence>MNTPQESFPVAPNAVYVWRGFRSPTLDYEQFAQFLGSVFVPACVLLQPPVGLRAYLPTMMPQAGKPAAVPDQTALMFWATPASHDRAMKALAVRIYQNLHGDVYDMTRSKLPEVPVALDPHADALVAEQPYFLIDRAADWMLGSAKHFVGARRANLRAADFLAAVHVWATSFQIEPPNGVDGALVCCGEDYVAAWIHGTYPQPRPCPALDQLAALTTPVLRMAPRPLALPAGLWDDWSGLDLTRDTCINLQFPRPRTSRAAPREPEA</sequence>